<evidence type="ECO:0008006" key="2">
    <source>
        <dbReference type="Google" id="ProtNLM"/>
    </source>
</evidence>
<dbReference type="SUPFAM" id="SSF53448">
    <property type="entry name" value="Nucleotide-diphospho-sugar transferases"/>
    <property type="match status" value="1"/>
</dbReference>
<dbReference type="Gene3D" id="3.90.550.10">
    <property type="entry name" value="Spore Coat Polysaccharide Biosynthesis Protein SpsA, Chain A"/>
    <property type="match status" value="1"/>
</dbReference>
<organism evidence="1">
    <name type="scientific">marine metagenome</name>
    <dbReference type="NCBI Taxonomy" id="408172"/>
    <lineage>
        <taxon>unclassified sequences</taxon>
        <taxon>metagenomes</taxon>
        <taxon>ecological metagenomes</taxon>
    </lineage>
</organism>
<reference evidence="1" key="1">
    <citation type="submission" date="2018-05" db="EMBL/GenBank/DDBJ databases">
        <authorList>
            <person name="Lanie J.A."/>
            <person name="Ng W.-L."/>
            <person name="Kazmierczak K.M."/>
            <person name="Andrzejewski T.M."/>
            <person name="Davidsen T.M."/>
            <person name="Wayne K.J."/>
            <person name="Tettelin H."/>
            <person name="Glass J.I."/>
            <person name="Rusch D."/>
            <person name="Podicherti R."/>
            <person name="Tsui H.-C.T."/>
            <person name="Winkler M.E."/>
        </authorList>
    </citation>
    <scope>NUCLEOTIDE SEQUENCE</scope>
</reference>
<dbReference type="InterPro" id="IPR029044">
    <property type="entry name" value="Nucleotide-diphossugar_trans"/>
</dbReference>
<name>A0A382QSH7_9ZZZZ</name>
<dbReference type="AlphaFoldDB" id="A0A382QSH7"/>
<proteinExistence type="predicted"/>
<protein>
    <recommendedName>
        <fullName evidence="2">Glycosyltransferase</fullName>
    </recommendedName>
</protein>
<dbReference type="EMBL" id="UINC01116290">
    <property type="protein sequence ID" value="SVC87927.1"/>
    <property type="molecule type" value="Genomic_DNA"/>
</dbReference>
<gene>
    <name evidence="1" type="ORF">METZ01_LOCUS340781</name>
</gene>
<sequence length="232" mass="27482">MKNVLCIKWGSKFSAGYVNRLYSMVERHLSLSHRFVCLTEDTTGLNSEIETKPLLRKDLKHSYTKFELFEKELHDITGQILFLDLDVVINNSIDDLFLFEPHAKFVGIKDWKLDCINASCMRFNVGEHSYIIDNWFEAVRTKFTIEDYFDPTINGKKKLYHDLNSFPPAVYRGDQEWTTRQLKEQNVDIIYYPSDWLQSYIYGYDMNSKIVVFHGSPKPHEVEDTWVKENWK</sequence>
<evidence type="ECO:0000313" key="1">
    <source>
        <dbReference type="EMBL" id="SVC87927.1"/>
    </source>
</evidence>
<accession>A0A382QSH7</accession>